<evidence type="ECO:0000256" key="3">
    <source>
        <dbReference type="ARBA" id="ARBA00022833"/>
    </source>
</evidence>
<evidence type="ECO:0000313" key="7">
    <source>
        <dbReference type="EMBL" id="KAJ8435321.1"/>
    </source>
</evidence>
<dbReference type="EMBL" id="JAKOGI010000421">
    <property type="protein sequence ID" value="KAJ8435321.1"/>
    <property type="molecule type" value="Genomic_DNA"/>
</dbReference>
<evidence type="ECO:0000259" key="6">
    <source>
        <dbReference type="PROSITE" id="PS50966"/>
    </source>
</evidence>
<evidence type="ECO:0000256" key="4">
    <source>
        <dbReference type="PROSITE-ProRule" id="PRU00325"/>
    </source>
</evidence>
<sequence length="202" mass="22220">MSDDNEISIASEDVGDREATEEDDVGDEGAAEKQCGDGTKRKGCDDGNDVNVNVWPCSRMQAQSSRHGPTQDGDAEVEEWGGVGERIKQKLADTYKKMGCIAAVECHSLMLGEYNVQLTNSRRLVMKLSQQTYTCRQWQMRGLPCCHALAVIAKANLWVYDYVHPIYKTATQEVIYNQLVHPMETNDMAVADGKTGLVVGGG</sequence>
<organism evidence="7 8">
    <name type="scientific">Carnegiea gigantea</name>
    <dbReference type="NCBI Taxonomy" id="171969"/>
    <lineage>
        <taxon>Eukaryota</taxon>
        <taxon>Viridiplantae</taxon>
        <taxon>Streptophyta</taxon>
        <taxon>Embryophyta</taxon>
        <taxon>Tracheophyta</taxon>
        <taxon>Spermatophyta</taxon>
        <taxon>Magnoliopsida</taxon>
        <taxon>eudicotyledons</taxon>
        <taxon>Gunneridae</taxon>
        <taxon>Pentapetalae</taxon>
        <taxon>Caryophyllales</taxon>
        <taxon>Cactineae</taxon>
        <taxon>Cactaceae</taxon>
        <taxon>Cactoideae</taxon>
        <taxon>Echinocereeae</taxon>
        <taxon>Carnegiea</taxon>
    </lineage>
</organism>
<feature type="domain" description="SWIM-type" evidence="6">
    <location>
        <begin position="114"/>
        <end position="156"/>
    </location>
</feature>
<name>A0A9Q1K2L5_9CARY</name>
<evidence type="ECO:0000256" key="1">
    <source>
        <dbReference type="ARBA" id="ARBA00022723"/>
    </source>
</evidence>
<dbReference type="OrthoDB" id="1939383at2759"/>
<proteinExistence type="predicted"/>
<keyword evidence="3" id="KW-0862">Zinc</keyword>
<keyword evidence="1" id="KW-0479">Metal-binding</keyword>
<protein>
    <recommendedName>
        <fullName evidence="6">SWIM-type domain-containing protein</fullName>
    </recommendedName>
</protein>
<accession>A0A9Q1K2L5</accession>
<feature type="compositionally biased region" description="Basic and acidic residues" evidence="5">
    <location>
        <begin position="30"/>
        <end position="45"/>
    </location>
</feature>
<reference evidence="7" key="1">
    <citation type="submission" date="2022-04" db="EMBL/GenBank/DDBJ databases">
        <title>Carnegiea gigantea Genome sequencing and assembly v2.</title>
        <authorList>
            <person name="Copetti D."/>
            <person name="Sanderson M.J."/>
            <person name="Burquez A."/>
            <person name="Wojciechowski M.F."/>
        </authorList>
    </citation>
    <scope>NUCLEOTIDE SEQUENCE</scope>
    <source>
        <strain evidence="7">SGP5-SGP5p</strain>
        <tissue evidence="7">Aerial part</tissue>
    </source>
</reference>
<dbReference type="AlphaFoldDB" id="A0A9Q1K2L5"/>
<feature type="compositionally biased region" description="Acidic residues" evidence="5">
    <location>
        <begin position="13"/>
        <end position="29"/>
    </location>
</feature>
<dbReference type="Pfam" id="PF04434">
    <property type="entry name" value="SWIM"/>
    <property type="match status" value="1"/>
</dbReference>
<keyword evidence="2 4" id="KW-0863">Zinc-finger</keyword>
<dbReference type="InterPro" id="IPR006564">
    <property type="entry name" value="Znf_PMZ"/>
</dbReference>
<dbReference type="PROSITE" id="PS50966">
    <property type="entry name" value="ZF_SWIM"/>
    <property type="match status" value="1"/>
</dbReference>
<dbReference type="Proteomes" id="UP001153076">
    <property type="component" value="Unassembled WGS sequence"/>
</dbReference>
<gene>
    <name evidence="7" type="ORF">Cgig2_022922</name>
</gene>
<feature type="region of interest" description="Disordered" evidence="5">
    <location>
        <begin position="1"/>
        <end position="47"/>
    </location>
</feature>
<evidence type="ECO:0000256" key="5">
    <source>
        <dbReference type="SAM" id="MobiDB-lite"/>
    </source>
</evidence>
<dbReference type="SMART" id="SM00575">
    <property type="entry name" value="ZnF_PMZ"/>
    <property type="match status" value="1"/>
</dbReference>
<dbReference type="InterPro" id="IPR007527">
    <property type="entry name" value="Znf_SWIM"/>
</dbReference>
<comment type="caution">
    <text evidence="7">The sequence shown here is derived from an EMBL/GenBank/DDBJ whole genome shotgun (WGS) entry which is preliminary data.</text>
</comment>
<evidence type="ECO:0000256" key="2">
    <source>
        <dbReference type="ARBA" id="ARBA00022771"/>
    </source>
</evidence>
<evidence type="ECO:0000313" key="8">
    <source>
        <dbReference type="Proteomes" id="UP001153076"/>
    </source>
</evidence>
<keyword evidence="8" id="KW-1185">Reference proteome</keyword>
<dbReference type="GO" id="GO:0008270">
    <property type="term" value="F:zinc ion binding"/>
    <property type="evidence" value="ECO:0007669"/>
    <property type="project" value="UniProtKB-KW"/>
</dbReference>